<organism evidence="2 3">
    <name type="scientific">Campylobacter lari</name>
    <dbReference type="NCBI Taxonomy" id="201"/>
    <lineage>
        <taxon>Bacteria</taxon>
        <taxon>Pseudomonadati</taxon>
        <taxon>Campylobacterota</taxon>
        <taxon>Epsilonproteobacteria</taxon>
        <taxon>Campylobacterales</taxon>
        <taxon>Campylobacteraceae</taxon>
        <taxon>Campylobacter</taxon>
    </lineage>
</organism>
<dbReference type="SUPFAM" id="SSF58104">
    <property type="entry name" value="Methyl-accepting chemotaxis protein (MCP) signaling domain"/>
    <property type="match status" value="1"/>
</dbReference>
<dbReference type="RefSeq" id="WP_012660856.1">
    <property type="nucleotide sequence ID" value="NZ_CAKKJR010000015.1"/>
</dbReference>
<keyword evidence="1" id="KW-0807">Transducer</keyword>
<dbReference type="OrthoDB" id="5318642at2"/>
<dbReference type="GO" id="GO:0016020">
    <property type="term" value="C:membrane"/>
    <property type="evidence" value="ECO:0007669"/>
    <property type="project" value="InterPro"/>
</dbReference>
<dbReference type="PROSITE" id="PS50111">
    <property type="entry name" value="CHEMOTAXIS_TRANSDUC_2"/>
    <property type="match status" value="1"/>
</dbReference>
<dbReference type="EMBL" id="AACCWZ010000004">
    <property type="protein sequence ID" value="EAK0450993.1"/>
    <property type="molecule type" value="Genomic_DNA"/>
</dbReference>
<gene>
    <name evidence="2" type="ORF">YZ36_03240</name>
</gene>
<dbReference type="Gene3D" id="1.10.287.950">
    <property type="entry name" value="Methyl-accepting chemotaxis protein"/>
    <property type="match status" value="1"/>
</dbReference>
<evidence type="ECO:0000256" key="1">
    <source>
        <dbReference type="ARBA" id="ARBA00023224"/>
    </source>
</evidence>
<comment type="caution">
    <text evidence="2">The sequence shown here is derived from an EMBL/GenBank/DDBJ whole genome shotgun (WGS) entry which is preliminary data.</text>
</comment>
<dbReference type="PANTHER" id="PTHR32089:SF112">
    <property type="entry name" value="LYSOZYME-LIKE PROTEIN-RELATED"/>
    <property type="match status" value="1"/>
</dbReference>
<dbReference type="PANTHER" id="PTHR32089">
    <property type="entry name" value="METHYL-ACCEPTING CHEMOTAXIS PROTEIN MCPB"/>
    <property type="match status" value="1"/>
</dbReference>
<proteinExistence type="predicted"/>
<evidence type="ECO:0000313" key="2">
    <source>
        <dbReference type="EMBL" id="EAK0450993.1"/>
    </source>
</evidence>
<dbReference type="Proteomes" id="UP000405656">
    <property type="component" value="Unassembled WGS sequence"/>
</dbReference>
<accession>A0A5L8LSB4</accession>
<dbReference type="OMA" id="RMRIIHI"/>
<dbReference type="InterPro" id="IPR004089">
    <property type="entry name" value="MCPsignal_dom"/>
</dbReference>
<name>A0A5L8LSB4_CAMLA</name>
<evidence type="ECO:0000313" key="3">
    <source>
        <dbReference type="Proteomes" id="UP000405656"/>
    </source>
</evidence>
<protein>
    <submittedName>
        <fullName evidence="2">Chemotaxis protein</fullName>
    </submittedName>
</protein>
<dbReference type="Pfam" id="PF00015">
    <property type="entry name" value="MCPsignal"/>
    <property type="match status" value="1"/>
</dbReference>
<dbReference type="GO" id="GO:0007165">
    <property type="term" value="P:signal transduction"/>
    <property type="evidence" value="ECO:0007669"/>
    <property type="project" value="UniProtKB-KW"/>
</dbReference>
<sequence>MFRSLYFRMRIIHIVGIIVLLINAYFFTQNIIGQIIQYFMALALIFHDTDEKKWGVDMTKTITNELENLSLNSTSKINTYLSIENEKILSLIEKFKQKIKNILVVITQKSICVEKNIKGLDGISNALFDSSKTMKELIDYTQDKSMQSNDLLDNFIKDILSGKNNQENMFEVAQEIKSLLENVKIIVEKIVLQNSDLIKHFDDLHSNTQSITKIVEAVRNIADQTNLLSLNAAIEAARAGEHGKGFAVVADEIRKLAESTQNSLLDIDLNVKSITQNVDKSKESLNSSKFSVENLLLESNTTSEKIDSFETLFQQNFKNIEQIISHSSTTKENLNFIVKSINHIVALADENLQNSHNIKEFSRYIKDDFSQLQKEVSNLSS</sequence>
<dbReference type="SMART" id="SM00283">
    <property type="entry name" value="MA"/>
    <property type="match status" value="1"/>
</dbReference>
<dbReference type="AlphaFoldDB" id="A0A5L8LSB4"/>
<reference evidence="2 3" key="1">
    <citation type="submission" date="2018-05" db="EMBL/GenBank/DDBJ databases">
        <authorList>
            <consortium name="PulseNet: The National Subtyping Network for Foodborne Disease Surveillance"/>
            <person name="Tarr C.L."/>
            <person name="Trees E."/>
            <person name="Katz L.S."/>
            <person name="Carleton-Romer H.A."/>
            <person name="Stroika S."/>
            <person name="Kucerova Z."/>
            <person name="Roache K.F."/>
            <person name="Sabol A.L."/>
            <person name="Besser J."/>
            <person name="Gerner-Smidt P."/>
        </authorList>
    </citation>
    <scope>NUCLEOTIDE SEQUENCE [LARGE SCALE GENOMIC DNA]</scope>
    <source>
        <strain evidence="2 3">20110455</strain>
    </source>
</reference>